<evidence type="ECO:0000256" key="4">
    <source>
        <dbReference type="ARBA" id="ARBA00022500"/>
    </source>
</evidence>
<feature type="domain" description="Methyl-accepting transducer" evidence="12">
    <location>
        <begin position="266"/>
        <end position="495"/>
    </location>
</feature>
<evidence type="ECO:0000256" key="9">
    <source>
        <dbReference type="ARBA" id="ARBA00023224"/>
    </source>
</evidence>
<keyword evidence="8" id="KW-0472">Membrane</keyword>
<dbReference type="Pfam" id="PF00672">
    <property type="entry name" value="HAMP"/>
    <property type="match status" value="1"/>
</dbReference>
<dbReference type="CDD" id="cd06225">
    <property type="entry name" value="HAMP"/>
    <property type="match status" value="1"/>
</dbReference>
<sequence length="510" mass="53484">MPKLSIRARLGATILLLSMLLIVIGALGVTGMARSNDANRETYENRLASTRLIGDAELSISRERTTVDRIAFDPTAPTVDKDVATYRMLKGQGMEAWKQYLALPATSTESSLAAVVNAKRGQVQNDLDAFADSVKGMDGAAVKLALKKIALANTDYVTASANLKQFQRDEAKARYAGAEAGFRLFRAITAGTAVLGLLAGALTFMSLRRAISGPLDEALKHFDRIAAGDLSQRIDIRSSDEMGALLQGLSQMRDGLANTVNAVRHASDTIATAAQQIASGNLDLSSRTEQQAASLQETAASMEELTGTVRQNAENASQALTLATSATETAHHGSSAVEGVVATMAEIDQSSARIGDIIAIIEGIAFQTNILALNAAVEAARAGEQGRGFAVVASEVRTLAQRSSAAAKEIKELIETSSGKVQAGGTLVNEAGGRMQTILTSVKRVADIMGEISAASSEQSSGIEQVAHAVAQMDTATQQNATLVEQAAAAAQLLEQQAGQLKETVAVFRL</sequence>
<dbReference type="PROSITE" id="PS50885">
    <property type="entry name" value="HAMP"/>
    <property type="match status" value="1"/>
</dbReference>
<keyword evidence="4" id="KW-0145">Chemotaxis</keyword>
<dbReference type="SUPFAM" id="SSF58104">
    <property type="entry name" value="Methyl-accepting chemotaxis protein (MCP) signaling domain"/>
    <property type="match status" value="1"/>
</dbReference>
<evidence type="ECO:0000259" key="12">
    <source>
        <dbReference type="PROSITE" id="PS50111"/>
    </source>
</evidence>
<dbReference type="EMBL" id="JAQQCL010000021">
    <property type="protein sequence ID" value="MFM0719514.1"/>
    <property type="molecule type" value="Genomic_DNA"/>
</dbReference>
<evidence type="ECO:0000256" key="5">
    <source>
        <dbReference type="ARBA" id="ARBA00022519"/>
    </source>
</evidence>
<evidence type="ECO:0000313" key="14">
    <source>
        <dbReference type="EMBL" id="MFM0719514.1"/>
    </source>
</evidence>
<dbReference type="InterPro" id="IPR004090">
    <property type="entry name" value="Chemotax_Me-accpt_rcpt"/>
</dbReference>
<evidence type="ECO:0000256" key="11">
    <source>
        <dbReference type="PROSITE-ProRule" id="PRU00284"/>
    </source>
</evidence>
<organism evidence="14 15">
    <name type="scientific">Paraburkholderia strydomiana</name>
    <dbReference type="NCBI Taxonomy" id="1245417"/>
    <lineage>
        <taxon>Bacteria</taxon>
        <taxon>Pseudomonadati</taxon>
        <taxon>Pseudomonadota</taxon>
        <taxon>Betaproteobacteria</taxon>
        <taxon>Burkholderiales</taxon>
        <taxon>Burkholderiaceae</taxon>
        <taxon>Paraburkholderia</taxon>
    </lineage>
</organism>
<keyword evidence="3" id="KW-0488">Methylation</keyword>
<keyword evidence="9 11" id="KW-0807">Transducer</keyword>
<dbReference type="PANTHER" id="PTHR43531">
    <property type="entry name" value="PROTEIN ICFG"/>
    <property type="match status" value="1"/>
</dbReference>
<dbReference type="PROSITE" id="PS50111">
    <property type="entry name" value="CHEMOTAXIS_TRANSDUC_2"/>
    <property type="match status" value="1"/>
</dbReference>
<evidence type="ECO:0000256" key="10">
    <source>
        <dbReference type="ARBA" id="ARBA00029447"/>
    </source>
</evidence>
<keyword evidence="15" id="KW-1185">Reference proteome</keyword>
<dbReference type="InterPro" id="IPR051310">
    <property type="entry name" value="MCP_chemotaxis"/>
</dbReference>
<dbReference type="Proteomes" id="UP001629392">
    <property type="component" value="Unassembled WGS sequence"/>
</dbReference>
<dbReference type="Pfam" id="PF02203">
    <property type="entry name" value="TarH"/>
    <property type="match status" value="1"/>
</dbReference>
<dbReference type="InterPro" id="IPR004089">
    <property type="entry name" value="MCPsignal_dom"/>
</dbReference>
<proteinExistence type="inferred from homology"/>
<protein>
    <submittedName>
        <fullName evidence="14">Methyl-accepting chemotaxis protein</fullName>
    </submittedName>
</protein>
<dbReference type="RefSeq" id="WP_408145879.1">
    <property type="nucleotide sequence ID" value="NZ_JAQQCL010000021.1"/>
</dbReference>
<dbReference type="Gene3D" id="1.10.287.950">
    <property type="entry name" value="Methyl-accepting chemotaxis protein"/>
    <property type="match status" value="1"/>
</dbReference>
<accession>A0ABW9EKA0</accession>
<evidence type="ECO:0000256" key="8">
    <source>
        <dbReference type="ARBA" id="ARBA00023136"/>
    </source>
</evidence>
<dbReference type="CDD" id="cd11386">
    <property type="entry name" value="MCP_signal"/>
    <property type="match status" value="1"/>
</dbReference>
<evidence type="ECO:0000256" key="7">
    <source>
        <dbReference type="ARBA" id="ARBA00022989"/>
    </source>
</evidence>
<reference evidence="14 15" key="1">
    <citation type="journal article" date="2024" name="Chem. Sci.">
        <title>Discovery of megapolipeptins by genome mining of a Burkholderiales bacteria collection.</title>
        <authorList>
            <person name="Paulo B.S."/>
            <person name="Recchia M.J.J."/>
            <person name="Lee S."/>
            <person name="Fergusson C.H."/>
            <person name="Romanowski S.B."/>
            <person name="Hernandez A."/>
            <person name="Krull N."/>
            <person name="Liu D.Y."/>
            <person name="Cavanagh H."/>
            <person name="Bos A."/>
            <person name="Gray C.A."/>
            <person name="Murphy B.T."/>
            <person name="Linington R.G."/>
            <person name="Eustaquio A.S."/>
        </authorList>
    </citation>
    <scope>NUCLEOTIDE SEQUENCE [LARGE SCALE GENOMIC DNA]</scope>
    <source>
        <strain evidence="14 15">RL17-350-BIC-E</strain>
    </source>
</reference>
<dbReference type="PRINTS" id="PR00260">
    <property type="entry name" value="CHEMTRNSDUCR"/>
</dbReference>
<dbReference type="InterPro" id="IPR003660">
    <property type="entry name" value="HAMP_dom"/>
</dbReference>
<comment type="similarity">
    <text evidence="10">Belongs to the methyl-accepting chemotaxis (MCP) protein family.</text>
</comment>
<keyword evidence="5" id="KW-0997">Cell inner membrane</keyword>
<comment type="subcellular location">
    <subcellularLocation>
        <location evidence="1">Cell inner membrane</location>
        <topology evidence="1">Multi-pass membrane protein</topology>
    </subcellularLocation>
</comment>
<evidence type="ECO:0000256" key="2">
    <source>
        <dbReference type="ARBA" id="ARBA00022475"/>
    </source>
</evidence>
<dbReference type="PANTHER" id="PTHR43531:SF14">
    <property type="entry name" value="METHYL-ACCEPTING CHEMOTAXIS PROTEIN I-RELATED"/>
    <property type="match status" value="1"/>
</dbReference>
<evidence type="ECO:0000256" key="1">
    <source>
        <dbReference type="ARBA" id="ARBA00004429"/>
    </source>
</evidence>
<evidence type="ECO:0000256" key="6">
    <source>
        <dbReference type="ARBA" id="ARBA00022692"/>
    </source>
</evidence>
<keyword evidence="7" id="KW-1133">Transmembrane helix</keyword>
<dbReference type="Pfam" id="PF00015">
    <property type="entry name" value="MCPsignal"/>
    <property type="match status" value="1"/>
</dbReference>
<gene>
    <name evidence="14" type="ORF">PQQ73_24620</name>
</gene>
<dbReference type="InterPro" id="IPR003122">
    <property type="entry name" value="Tar_rcpt_lig-bd"/>
</dbReference>
<evidence type="ECO:0000259" key="13">
    <source>
        <dbReference type="PROSITE" id="PS50885"/>
    </source>
</evidence>
<name>A0ABW9EKA0_9BURK</name>
<comment type="caution">
    <text evidence="14">The sequence shown here is derived from an EMBL/GenBank/DDBJ whole genome shotgun (WGS) entry which is preliminary data.</text>
</comment>
<dbReference type="SMART" id="SM00304">
    <property type="entry name" value="HAMP"/>
    <property type="match status" value="1"/>
</dbReference>
<evidence type="ECO:0000256" key="3">
    <source>
        <dbReference type="ARBA" id="ARBA00022481"/>
    </source>
</evidence>
<feature type="domain" description="HAMP" evidence="13">
    <location>
        <begin position="209"/>
        <end position="261"/>
    </location>
</feature>
<keyword evidence="2" id="KW-1003">Cell membrane</keyword>
<dbReference type="SMART" id="SM00283">
    <property type="entry name" value="MA"/>
    <property type="match status" value="1"/>
</dbReference>
<keyword evidence="6" id="KW-0812">Transmembrane</keyword>
<evidence type="ECO:0000313" key="15">
    <source>
        <dbReference type="Proteomes" id="UP001629392"/>
    </source>
</evidence>